<dbReference type="SUPFAM" id="SSF54637">
    <property type="entry name" value="Thioesterase/thiol ester dehydrase-isomerase"/>
    <property type="match status" value="1"/>
</dbReference>
<dbReference type="Proteomes" id="UP000184016">
    <property type="component" value="Unassembled WGS sequence"/>
</dbReference>
<dbReference type="InterPro" id="IPR006684">
    <property type="entry name" value="YbgC/YbaW"/>
</dbReference>
<reference evidence="4" key="1">
    <citation type="submission" date="2016-11" db="EMBL/GenBank/DDBJ databases">
        <authorList>
            <person name="Varghese N."/>
            <person name="Submissions S."/>
        </authorList>
    </citation>
    <scope>NUCLEOTIDE SEQUENCE [LARGE SCALE GENOMIC DNA]</scope>
    <source>
        <strain evidence="4">USBA-503</strain>
    </source>
</reference>
<dbReference type="Gene3D" id="3.10.129.10">
    <property type="entry name" value="Hotdog Thioesterase"/>
    <property type="match status" value="1"/>
</dbReference>
<dbReference type="PANTHER" id="PTHR31793">
    <property type="entry name" value="4-HYDROXYBENZOYL-COA THIOESTERASE FAMILY MEMBER"/>
    <property type="match status" value="1"/>
</dbReference>
<name>A0A1M6MHM1_9BACL</name>
<gene>
    <name evidence="3" type="ORF">SAMN05443507_10461</name>
</gene>
<dbReference type="InterPro" id="IPR050563">
    <property type="entry name" value="4-hydroxybenzoyl-CoA_TE"/>
</dbReference>
<keyword evidence="4" id="KW-1185">Reference proteome</keyword>
<proteinExistence type="inferred from homology"/>
<keyword evidence="2 3" id="KW-0378">Hydrolase</keyword>
<dbReference type="RefSeq" id="WP_072873143.1">
    <property type="nucleotide sequence ID" value="NZ_FRAF01000004.1"/>
</dbReference>
<sequence>MNHYRFHHRLRVRWDEVDAQRVVFNAHYLTYLDVAFAEYIRRGVAVHQGEMRNTVIVKTELEFFSSARYDEELAIGVRTVSMGRTSLQVDFEIKRHQDVLVRAHTVYVHMDLETQKPLPIPEEWRTRIQLFENMVKDKE</sequence>
<dbReference type="Pfam" id="PF13279">
    <property type="entry name" value="4HBT_2"/>
    <property type="match status" value="1"/>
</dbReference>
<evidence type="ECO:0000313" key="3">
    <source>
        <dbReference type="EMBL" id="SHJ82948.1"/>
    </source>
</evidence>
<comment type="similarity">
    <text evidence="1">Belongs to the 4-hydroxybenzoyl-CoA thioesterase family.</text>
</comment>
<evidence type="ECO:0000256" key="1">
    <source>
        <dbReference type="ARBA" id="ARBA00005953"/>
    </source>
</evidence>
<dbReference type="GO" id="GO:0047617">
    <property type="term" value="F:fatty acyl-CoA hydrolase activity"/>
    <property type="evidence" value="ECO:0007669"/>
    <property type="project" value="TreeGrafter"/>
</dbReference>
<accession>A0A1M6MHM1</accession>
<dbReference type="PIRSF" id="PIRSF003230">
    <property type="entry name" value="YbgC"/>
    <property type="match status" value="1"/>
</dbReference>
<dbReference type="EMBL" id="FRAF01000004">
    <property type="protein sequence ID" value="SHJ82948.1"/>
    <property type="molecule type" value="Genomic_DNA"/>
</dbReference>
<dbReference type="PANTHER" id="PTHR31793:SF27">
    <property type="entry name" value="NOVEL THIOESTERASE SUPERFAMILY DOMAIN AND SAPOSIN A-TYPE DOMAIN CONTAINING PROTEIN (0610012H03RIK)"/>
    <property type="match status" value="1"/>
</dbReference>
<evidence type="ECO:0000313" key="4">
    <source>
        <dbReference type="Proteomes" id="UP000184016"/>
    </source>
</evidence>
<dbReference type="CDD" id="cd00586">
    <property type="entry name" value="4HBT"/>
    <property type="match status" value="1"/>
</dbReference>
<protein>
    <submittedName>
        <fullName evidence="3">Acyl-CoA thioester hydrolase</fullName>
    </submittedName>
</protein>
<evidence type="ECO:0000256" key="2">
    <source>
        <dbReference type="ARBA" id="ARBA00022801"/>
    </source>
</evidence>
<dbReference type="NCBIfam" id="TIGR00051">
    <property type="entry name" value="YbgC/FadM family acyl-CoA thioesterase"/>
    <property type="match status" value="1"/>
</dbReference>
<dbReference type="AlphaFoldDB" id="A0A1M6MHM1"/>
<organism evidence="3 4">
    <name type="scientific">Alicyclobacillus tolerans</name>
    <dbReference type="NCBI Taxonomy" id="90970"/>
    <lineage>
        <taxon>Bacteria</taxon>
        <taxon>Bacillati</taxon>
        <taxon>Bacillota</taxon>
        <taxon>Bacilli</taxon>
        <taxon>Bacillales</taxon>
        <taxon>Alicyclobacillaceae</taxon>
        <taxon>Alicyclobacillus</taxon>
    </lineage>
</organism>
<dbReference type="InterPro" id="IPR029069">
    <property type="entry name" value="HotDog_dom_sf"/>
</dbReference>
<dbReference type="STRING" id="1830138.SAMN05443507_10461"/>